<comment type="caution">
    <text evidence="1">The sequence shown here is derived from an EMBL/GenBank/DDBJ whole genome shotgun (WGS) entry which is preliminary data.</text>
</comment>
<proteinExistence type="predicted"/>
<protein>
    <recommendedName>
        <fullName evidence="3">DUF5133 domain-containing protein</fullName>
    </recommendedName>
</protein>
<dbReference type="EMBL" id="JAUSZV010000005">
    <property type="protein sequence ID" value="MDQ0911068.1"/>
    <property type="molecule type" value="Genomic_DNA"/>
</dbReference>
<dbReference type="AlphaFoldDB" id="A0AAW8FM96"/>
<evidence type="ECO:0000313" key="2">
    <source>
        <dbReference type="Proteomes" id="UP001234216"/>
    </source>
</evidence>
<dbReference type="Pfam" id="PF17196">
    <property type="entry name" value="DUF5133"/>
    <property type="match status" value="1"/>
</dbReference>
<evidence type="ECO:0008006" key="3">
    <source>
        <dbReference type="Google" id="ProtNLM"/>
    </source>
</evidence>
<name>A0AAW8FM96_9ACTN</name>
<organism evidence="1 2">
    <name type="scientific">Streptomyces canus</name>
    <dbReference type="NCBI Taxonomy" id="58343"/>
    <lineage>
        <taxon>Bacteria</taxon>
        <taxon>Bacillati</taxon>
        <taxon>Actinomycetota</taxon>
        <taxon>Actinomycetes</taxon>
        <taxon>Kitasatosporales</taxon>
        <taxon>Streptomycetaceae</taxon>
        <taxon>Streptomyces</taxon>
        <taxon>Streptomyces aurantiacus group</taxon>
    </lineage>
</organism>
<gene>
    <name evidence="1" type="ORF">QFZ22_007053</name>
</gene>
<sequence>MVLQEGEGAAVIVPVEKQVRIALARFAQARIEYDICPTGRTSRALEDAKYTLCVMTGVRTAEQALIAADTLLQQYSTRRRGSDRPDR</sequence>
<dbReference type="Proteomes" id="UP001234216">
    <property type="component" value="Unassembled WGS sequence"/>
</dbReference>
<dbReference type="InterPro" id="IPR033457">
    <property type="entry name" value="DUF5133"/>
</dbReference>
<reference evidence="1" key="1">
    <citation type="submission" date="2023-07" db="EMBL/GenBank/DDBJ databases">
        <title>Comparative genomics of wheat-associated soil bacteria to identify genetic determinants of phenazine resistance.</title>
        <authorList>
            <person name="Mouncey N."/>
        </authorList>
    </citation>
    <scope>NUCLEOTIDE SEQUENCE</scope>
    <source>
        <strain evidence="1">V4I22</strain>
    </source>
</reference>
<evidence type="ECO:0000313" key="1">
    <source>
        <dbReference type="EMBL" id="MDQ0911068.1"/>
    </source>
</evidence>
<accession>A0AAW8FM96</accession>